<dbReference type="Proteomes" id="UP000264217">
    <property type="component" value="Unassembled WGS sequence"/>
</dbReference>
<evidence type="ECO:0000256" key="1">
    <source>
        <dbReference type="SAM" id="Phobius"/>
    </source>
</evidence>
<keyword evidence="1" id="KW-0472">Membrane</keyword>
<dbReference type="EMBL" id="QWDC01000002">
    <property type="protein sequence ID" value="RFZ91997.1"/>
    <property type="molecule type" value="Genomic_DNA"/>
</dbReference>
<keyword evidence="3" id="KW-1185">Reference proteome</keyword>
<organism evidence="2 3">
    <name type="scientific">Mucilaginibacter conchicola</name>
    <dbReference type="NCBI Taxonomy" id="2303333"/>
    <lineage>
        <taxon>Bacteria</taxon>
        <taxon>Pseudomonadati</taxon>
        <taxon>Bacteroidota</taxon>
        <taxon>Sphingobacteriia</taxon>
        <taxon>Sphingobacteriales</taxon>
        <taxon>Sphingobacteriaceae</taxon>
        <taxon>Mucilaginibacter</taxon>
    </lineage>
</organism>
<sequence length="110" mass="11703">MAPPITAPPTLLPIRAPATAPPAPPIIAPLPCLLICASALKLMPTKKASISENNIVIFFMGMCNCICTQTIQITRQFKKVGLLLQKADNSLCKLFSITCSIVVTGHFGVL</sequence>
<feature type="transmembrane region" description="Helical" evidence="1">
    <location>
        <begin position="55"/>
        <end position="74"/>
    </location>
</feature>
<keyword evidence="1" id="KW-1133">Transmembrane helix</keyword>
<protein>
    <submittedName>
        <fullName evidence="2">Uncharacterized protein</fullName>
    </submittedName>
</protein>
<proteinExistence type="predicted"/>
<evidence type="ECO:0000313" key="2">
    <source>
        <dbReference type="EMBL" id="RFZ91997.1"/>
    </source>
</evidence>
<keyword evidence="1" id="KW-0812">Transmembrane</keyword>
<dbReference type="AlphaFoldDB" id="A0A372NTT3"/>
<evidence type="ECO:0000313" key="3">
    <source>
        <dbReference type="Proteomes" id="UP000264217"/>
    </source>
</evidence>
<reference evidence="2 3" key="1">
    <citation type="submission" date="2018-08" db="EMBL/GenBank/DDBJ databases">
        <title>Mucilaginibacter sp. MYSH2.</title>
        <authorList>
            <person name="Seo T."/>
        </authorList>
    </citation>
    <scope>NUCLEOTIDE SEQUENCE [LARGE SCALE GENOMIC DNA]</scope>
    <source>
        <strain evidence="2 3">MYSH2</strain>
    </source>
</reference>
<name>A0A372NTT3_9SPHI</name>
<feature type="transmembrane region" description="Helical" evidence="1">
    <location>
        <begin position="26"/>
        <end position="43"/>
    </location>
</feature>
<comment type="caution">
    <text evidence="2">The sequence shown here is derived from an EMBL/GenBank/DDBJ whole genome shotgun (WGS) entry which is preliminary data.</text>
</comment>
<accession>A0A372NTT3</accession>
<gene>
    <name evidence="2" type="ORF">D0C36_11155</name>
</gene>